<reference evidence="3" key="1">
    <citation type="journal article" date="2020" name="bioRxiv">
        <title>A rank-normalized archaeal taxonomy based on genome phylogeny resolves widespread incomplete and uneven classifications.</title>
        <authorList>
            <person name="Rinke C."/>
            <person name="Chuvochina M."/>
            <person name="Mussig A.J."/>
            <person name="Chaumeil P.-A."/>
            <person name="Waite D.W."/>
            <person name="Whitman W.B."/>
            <person name="Parks D.H."/>
            <person name="Hugenholtz P."/>
        </authorList>
    </citation>
    <scope>NUCLEOTIDE SEQUENCE [LARGE SCALE GENOMIC DNA]</scope>
</reference>
<evidence type="ECO:0000256" key="1">
    <source>
        <dbReference type="SAM" id="Phobius"/>
    </source>
</evidence>
<sequence length="131" mass="15248">MVSTIICPRCKTKNKKTAEVCYNCNNPLKSNKKHDKKNFFIFNPESRFDFKIILIGIFLFVICNVLLLNVVYDYAMLVSGFAIMLFLYILFKYYSSQDDSASMKKIGYKVIIYYLIIVFVGAVILLTFNLF</sequence>
<protein>
    <submittedName>
        <fullName evidence="2">Zinc ribbon domain-containing protein</fullName>
    </submittedName>
</protein>
<feature type="transmembrane region" description="Helical" evidence="1">
    <location>
        <begin position="48"/>
        <end position="68"/>
    </location>
</feature>
<comment type="caution">
    <text evidence="2">The sequence shown here is derived from an EMBL/GenBank/DDBJ whole genome shotgun (WGS) entry which is preliminary data.</text>
</comment>
<feature type="transmembrane region" description="Helical" evidence="1">
    <location>
        <begin position="106"/>
        <end position="128"/>
    </location>
</feature>
<dbReference type="AlphaFoldDB" id="A0A7J4TLG1"/>
<dbReference type="Proteomes" id="UP000586031">
    <property type="component" value="Unassembled WGS sequence"/>
</dbReference>
<feature type="transmembrane region" description="Helical" evidence="1">
    <location>
        <begin position="74"/>
        <end position="94"/>
    </location>
</feature>
<proteinExistence type="predicted"/>
<keyword evidence="1" id="KW-0472">Membrane</keyword>
<evidence type="ECO:0000313" key="3">
    <source>
        <dbReference type="Proteomes" id="UP000586031"/>
    </source>
</evidence>
<organism evidence="2 3">
    <name type="scientific">Methanobacterium subterraneum</name>
    <dbReference type="NCBI Taxonomy" id="59277"/>
    <lineage>
        <taxon>Archaea</taxon>
        <taxon>Methanobacteriati</taxon>
        <taxon>Methanobacteriota</taxon>
        <taxon>Methanomada group</taxon>
        <taxon>Methanobacteria</taxon>
        <taxon>Methanobacteriales</taxon>
        <taxon>Methanobacteriaceae</taxon>
        <taxon>Methanobacterium</taxon>
    </lineage>
</organism>
<gene>
    <name evidence="2" type="ORF">HA271_08625</name>
</gene>
<accession>A0A7J4TLG1</accession>
<keyword evidence="1" id="KW-0812">Transmembrane</keyword>
<evidence type="ECO:0000313" key="2">
    <source>
        <dbReference type="EMBL" id="HII84874.1"/>
    </source>
</evidence>
<dbReference type="EMBL" id="DUHE01000242">
    <property type="protein sequence ID" value="HII84874.1"/>
    <property type="molecule type" value="Genomic_DNA"/>
</dbReference>
<name>A0A7J4TLG1_9EURY</name>
<keyword evidence="1" id="KW-1133">Transmembrane helix</keyword>